<sequence>MINGCGIWRRGSGYGGEFKARSTGGNLRLIDGDNRSAHRHRPTLAWPSARQSRLNPSLAKCESLPAQKVERKIETGDVSYRANRRQRIRGLLLALVNDDDERSAAPMDETADGEMRGSGERLGTRWVQDWERECRALWYNSGIEGGSGAGVGTARTQGAASASSSPLFEACIQWRDTVFPFQFVSRCRVHWRSNSRRRWAGVVAPAASCWIEEGGVGGQERLVGGRGDGVLWEAIENIQLLKPVKGTEFKLYFVPIKMCFKLGSKSRRFPMHNKQAR</sequence>
<comment type="caution">
    <text evidence="1">The sequence shown here is derived from an EMBL/GenBank/DDBJ whole genome shotgun (WGS) entry which is preliminary data.</text>
</comment>
<name>A0AAW0A286_9AGAR</name>
<protein>
    <submittedName>
        <fullName evidence="1">Uncharacterized protein</fullName>
    </submittedName>
</protein>
<reference evidence="1 2" key="1">
    <citation type="journal article" date="2024" name="J Genomics">
        <title>Draft genome sequencing and assembly of Favolaschia claudopus CIRM-BRFM 2984 isolated from oak limbs.</title>
        <authorList>
            <person name="Navarro D."/>
            <person name="Drula E."/>
            <person name="Chaduli D."/>
            <person name="Cazenave R."/>
            <person name="Ahrendt S."/>
            <person name="Wang J."/>
            <person name="Lipzen A."/>
            <person name="Daum C."/>
            <person name="Barry K."/>
            <person name="Grigoriev I.V."/>
            <person name="Favel A."/>
            <person name="Rosso M.N."/>
            <person name="Martin F."/>
        </authorList>
    </citation>
    <scope>NUCLEOTIDE SEQUENCE [LARGE SCALE GENOMIC DNA]</scope>
    <source>
        <strain evidence="1 2">CIRM-BRFM 2984</strain>
    </source>
</reference>
<dbReference type="Proteomes" id="UP001362999">
    <property type="component" value="Unassembled WGS sequence"/>
</dbReference>
<gene>
    <name evidence="1" type="ORF">R3P38DRAFT_2797516</name>
</gene>
<dbReference type="AlphaFoldDB" id="A0AAW0A286"/>
<organism evidence="1 2">
    <name type="scientific">Favolaschia claudopus</name>
    <dbReference type="NCBI Taxonomy" id="2862362"/>
    <lineage>
        <taxon>Eukaryota</taxon>
        <taxon>Fungi</taxon>
        <taxon>Dikarya</taxon>
        <taxon>Basidiomycota</taxon>
        <taxon>Agaricomycotina</taxon>
        <taxon>Agaricomycetes</taxon>
        <taxon>Agaricomycetidae</taxon>
        <taxon>Agaricales</taxon>
        <taxon>Marasmiineae</taxon>
        <taxon>Mycenaceae</taxon>
        <taxon>Favolaschia</taxon>
    </lineage>
</organism>
<accession>A0AAW0A286</accession>
<evidence type="ECO:0000313" key="2">
    <source>
        <dbReference type="Proteomes" id="UP001362999"/>
    </source>
</evidence>
<dbReference type="EMBL" id="JAWWNJ010000089">
    <property type="protein sequence ID" value="KAK7000253.1"/>
    <property type="molecule type" value="Genomic_DNA"/>
</dbReference>
<proteinExistence type="predicted"/>
<keyword evidence="2" id="KW-1185">Reference proteome</keyword>
<evidence type="ECO:0000313" key="1">
    <source>
        <dbReference type="EMBL" id="KAK7000253.1"/>
    </source>
</evidence>